<dbReference type="Gene3D" id="2.60.200.20">
    <property type="match status" value="1"/>
</dbReference>
<dbReference type="STRING" id="106004.A0A1Y2EW17"/>
<dbReference type="PROSITE" id="PS50006">
    <property type="entry name" value="FHA_DOMAIN"/>
    <property type="match status" value="1"/>
</dbReference>
<reference evidence="3 4" key="1">
    <citation type="submission" date="2016-07" db="EMBL/GenBank/DDBJ databases">
        <title>Pervasive Adenine N6-methylation of Active Genes in Fungi.</title>
        <authorList>
            <consortium name="DOE Joint Genome Institute"/>
            <person name="Mondo S.J."/>
            <person name="Dannebaum R.O."/>
            <person name="Kuo R.C."/>
            <person name="Labutti K."/>
            <person name="Haridas S."/>
            <person name="Kuo A."/>
            <person name="Salamov A."/>
            <person name="Ahrendt S.R."/>
            <person name="Lipzen A."/>
            <person name="Sullivan W."/>
            <person name="Andreopoulos W.B."/>
            <person name="Clum A."/>
            <person name="Lindquist E."/>
            <person name="Daum C."/>
            <person name="Ramamoorthy G.K."/>
            <person name="Gryganskyi A."/>
            <person name="Culley D."/>
            <person name="Magnuson J.K."/>
            <person name="James T.Y."/>
            <person name="O'Malley M.A."/>
            <person name="Stajich J.E."/>
            <person name="Spatafora J.W."/>
            <person name="Visel A."/>
            <person name="Grigoriev I.V."/>
        </authorList>
    </citation>
    <scope>NUCLEOTIDE SEQUENCE [LARGE SCALE GENOMIC DNA]</scope>
    <source>
        <strain evidence="3 4">62-1032</strain>
    </source>
</reference>
<keyword evidence="4" id="KW-1185">Reference proteome</keyword>
<dbReference type="SUPFAM" id="SSF49879">
    <property type="entry name" value="SMAD/FHA domain"/>
    <property type="match status" value="1"/>
</dbReference>
<evidence type="ECO:0000313" key="3">
    <source>
        <dbReference type="EMBL" id="ORY75697.1"/>
    </source>
</evidence>
<dbReference type="OrthoDB" id="687730at2759"/>
<evidence type="ECO:0000259" key="2">
    <source>
        <dbReference type="PROSITE" id="PS50006"/>
    </source>
</evidence>
<accession>A0A1Y2EW17</accession>
<dbReference type="AlphaFoldDB" id="A0A1Y2EW17"/>
<dbReference type="Proteomes" id="UP000193467">
    <property type="component" value="Unassembled WGS sequence"/>
</dbReference>
<feature type="compositionally biased region" description="Basic and acidic residues" evidence="1">
    <location>
        <begin position="34"/>
        <end position="50"/>
    </location>
</feature>
<name>A0A1Y2EW17_9BASI</name>
<dbReference type="Pfam" id="PF00498">
    <property type="entry name" value="FHA"/>
    <property type="match status" value="1"/>
</dbReference>
<evidence type="ECO:0000256" key="1">
    <source>
        <dbReference type="SAM" id="MobiDB-lite"/>
    </source>
</evidence>
<proteinExistence type="predicted"/>
<sequence>MSLSPAAPTLRSPARSSLSLTLATPDGATLKHFNSKDGPIDLGRGHKNSEDCRDLTKGRFRLEGSAVMSSKQAVLTWEDDSYAFLTDAESTNGTFIKREGEEQVRLKPGVSYRLKNNDLVTFGQPVQSSKAERTLSPSVV</sequence>
<dbReference type="EMBL" id="MCGR01000037">
    <property type="protein sequence ID" value="ORY75697.1"/>
    <property type="molecule type" value="Genomic_DNA"/>
</dbReference>
<dbReference type="InterPro" id="IPR008984">
    <property type="entry name" value="SMAD_FHA_dom_sf"/>
</dbReference>
<protein>
    <submittedName>
        <fullName evidence="3">SMAD/FHA domain-containing protein</fullName>
    </submittedName>
</protein>
<dbReference type="InterPro" id="IPR000253">
    <property type="entry name" value="FHA_dom"/>
</dbReference>
<comment type="caution">
    <text evidence="3">The sequence shown here is derived from an EMBL/GenBank/DDBJ whole genome shotgun (WGS) entry which is preliminary data.</text>
</comment>
<evidence type="ECO:0000313" key="4">
    <source>
        <dbReference type="Proteomes" id="UP000193467"/>
    </source>
</evidence>
<feature type="domain" description="FHA" evidence="2">
    <location>
        <begin position="40"/>
        <end position="96"/>
    </location>
</feature>
<organism evidence="3 4">
    <name type="scientific">Leucosporidium creatinivorum</name>
    <dbReference type="NCBI Taxonomy" id="106004"/>
    <lineage>
        <taxon>Eukaryota</taxon>
        <taxon>Fungi</taxon>
        <taxon>Dikarya</taxon>
        <taxon>Basidiomycota</taxon>
        <taxon>Pucciniomycotina</taxon>
        <taxon>Microbotryomycetes</taxon>
        <taxon>Leucosporidiales</taxon>
        <taxon>Leucosporidium</taxon>
    </lineage>
</organism>
<gene>
    <name evidence="3" type="ORF">BCR35DRAFT_127322</name>
</gene>
<dbReference type="InParanoid" id="A0A1Y2EW17"/>
<feature type="region of interest" description="Disordered" evidence="1">
    <location>
        <begin position="28"/>
        <end position="50"/>
    </location>
</feature>